<comment type="caution">
    <text evidence="11">Lacks conserved residue(s) required for the propagation of feature annotation.</text>
</comment>
<evidence type="ECO:0000256" key="1">
    <source>
        <dbReference type="ARBA" id="ARBA00022490"/>
    </source>
</evidence>
<sequence length="350" mass="37546">MAQDYYNLLGISKSASAEEIKAAFRKLAHQHHPDKPGGNAEKFKEINAAYQVLGDPEKRAKYDQFGSAAFENGGMGGNPFGGGGYDFSGFQQGGVDLGDIFGEMFGFGGGRHKRGADVRVDVDLTLKDAAFGVEREFSLNRTLPCERCGSVGAEPGSKMKECAECSGKGTKTHTQRTILGNIQTKTMCGACQGEGEIPEKKCTTCAGAGLEKARKTLTVEIPAGVDDGATLRLRGEGEAVKGGERGDLHIRVHVEPDRRFERDGDTLFSSEKIGFTQAALGTKLDVDTLDGTVELTIPPGTQAGTQFRLRGKGIGGRRGRGDQIVTVEVVTPTKLSKEQRKMLEDLNLRE</sequence>
<dbReference type="NCBIfam" id="NF008035">
    <property type="entry name" value="PRK10767.1"/>
    <property type="match status" value="1"/>
</dbReference>
<dbReference type="GO" id="GO:0008270">
    <property type="term" value="F:zinc ion binding"/>
    <property type="evidence" value="ECO:0007669"/>
    <property type="project" value="UniProtKB-UniRule"/>
</dbReference>
<dbReference type="Pfam" id="PF00226">
    <property type="entry name" value="DnaJ"/>
    <property type="match status" value="1"/>
</dbReference>
<reference evidence="15 16" key="1">
    <citation type="journal article" date="2016" name="Nat. Commun.">
        <title>Thousands of microbial genomes shed light on interconnected biogeochemical processes in an aquifer system.</title>
        <authorList>
            <person name="Anantharaman K."/>
            <person name="Brown C.T."/>
            <person name="Hug L.A."/>
            <person name="Sharon I."/>
            <person name="Castelle C.J."/>
            <person name="Probst A.J."/>
            <person name="Thomas B.C."/>
            <person name="Singh A."/>
            <person name="Wilkins M.J."/>
            <person name="Karaoz U."/>
            <person name="Brodie E.L."/>
            <person name="Williams K.H."/>
            <person name="Hubbard S.S."/>
            <person name="Banfield J.F."/>
        </authorList>
    </citation>
    <scope>NUCLEOTIDE SEQUENCE [LARGE SCALE GENOMIC DNA]</scope>
</reference>
<dbReference type="SUPFAM" id="SSF49493">
    <property type="entry name" value="HSP40/DnaJ peptide-binding domain"/>
    <property type="match status" value="2"/>
</dbReference>
<comment type="subcellular location">
    <subcellularLocation>
        <location evidence="11">Cytoplasm</location>
    </subcellularLocation>
</comment>
<dbReference type="GO" id="GO:0005737">
    <property type="term" value="C:cytoplasm"/>
    <property type="evidence" value="ECO:0007669"/>
    <property type="project" value="UniProtKB-SubCell"/>
</dbReference>
<evidence type="ECO:0000256" key="5">
    <source>
        <dbReference type="ARBA" id="ARBA00022771"/>
    </source>
</evidence>
<dbReference type="PRINTS" id="PR00625">
    <property type="entry name" value="JDOMAIN"/>
</dbReference>
<gene>
    <name evidence="11" type="primary">dnaJ</name>
    <name evidence="15" type="ORF">A2856_01670</name>
</gene>
<comment type="domain">
    <text evidence="11">The J domain is necessary and sufficient to stimulate DnaK ATPase activity. Zinc center 1 plays an important role in the autonomous, DnaK-independent chaperone activity of DnaJ. Zinc center 2 is essential for interaction with DnaK and for DnaJ activity.</text>
</comment>
<dbReference type="Pfam" id="PF00684">
    <property type="entry name" value="DnaJ_CXXCXGXG"/>
    <property type="match status" value="1"/>
</dbReference>
<dbReference type="Gene3D" id="1.10.287.110">
    <property type="entry name" value="DnaJ domain"/>
    <property type="match status" value="1"/>
</dbReference>
<dbReference type="InterPro" id="IPR001305">
    <property type="entry name" value="HSP_DnaJ_Cys-rich_dom"/>
</dbReference>
<feature type="binding site" evidence="11">
    <location>
        <position position="145"/>
    </location>
    <ligand>
        <name>Zn(2+)</name>
        <dbReference type="ChEBI" id="CHEBI:29105"/>
        <label>1</label>
    </ligand>
</feature>
<evidence type="ECO:0000259" key="14">
    <source>
        <dbReference type="PROSITE" id="PS51188"/>
    </source>
</evidence>
<dbReference type="PROSITE" id="PS00636">
    <property type="entry name" value="DNAJ_1"/>
    <property type="match status" value="1"/>
</dbReference>
<dbReference type="SUPFAM" id="SSF46565">
    <property type="entry name" value="Chaperone J-domain"/>
    <property type="match status" value="1"/>
</dbReference>
<dbReference type="GO" id="GO:0009408">
    <property type="term" value="P:response to heat"/>
    <property type="evidence" value="ECO:0007669"/>
    <property type="project" value="InterPro"/>
</dbReference>
<dbReference type="PROSITE" id="PS51188">
    <property type="entry name" value="ZF_CR"/>
    <property type="match status" value="1"/>
</dbReference>
<feature type="domain" description="J" evidence="13">
    <location>
        <begin position="4"/>
        <end position="66"/>
    </location>
</feature>
<keyword evidence="5 11" id="KW-0863">Zinc-finger</keyword>
<feature type="binding site" evidence="11">
    <location>
        <position position="202"/>
    </location>
    <ligand>
        <name>Zn(2+)</name>
        <dbReference type="ChEBI" id="CHEBI:29105"/>
        <label>1</label>
    </ligand>
</feature>
<keyword evidence="3 11" id="KW-0479">Metal-binding</keyword>
<feature type="binding site" evidence="11">
    <location>
        <position position="148"/>
    </location>
    <ligand>
        <name>Zn(2+)</name>
        <dbReference type="ChEBI" id="CHEBI:29105"/>
        <label>1</label>
    </ligand>
</feature>
<evidence type="ECO:0000256" key="12">
    <source>
        <dbReference type="PROSITE-ProRule" id="PRU00546"/>
    </source>
</evidence>
<feature type="binding site" evidence="11">
    <location>
        <position position="191"/>
    </location>
    <ligand>
        <name>Zn(2+)</name>
        <dbReference type="ChEBI" id="CHEBI:29105"/>
        <label>2</label>
    </ligand>
</feature>
<feature type="binding site" evidence="11">
    <location>
        <position position="165"/>
    </location>
    <ligand>
        <name>Zn(2+)</name>
        <dbReference type="ChEBI" id="CHEBI:29105"/>
        <label>2</label>
    </ligand>
</feature>
<dbReference type="Proteomes" id="UP000177885">
    <property type="component" value="Unassembled WGS sequence"/>
</dbReference>
<keyword evidence="4 11" id="KW-0677">Repeat</keyword>
<dbReference type="SUPFAM" id="SSF57938">
    <property type="entry name" value="DnaJ/Hsp40 cysteine-rich domain"/>
    <property type="match status" value="1"/>
</dbReference>
<feature type="binding site" evidence="11">
    <location>
        <position position="188"/>
    </location>
    <ligand>
        <name>Zn(2+)</name>
        <dbReference type="ChEBI" id="CHEBI:29105"/>
        <label>2</label>
    </ligand>
</feature>
<evidence type="ECO:0000256" key="2">
    <source>
        <dbReference type="ARBA" id="ARBA00022705"/>
    </source>
</evidence>
<feature type="binding site" evidence="11">
    <location>
        <position position="162"/>
    </location>
    <ligand>
        <name>Zn(2+)</name>
        <dbReference type="ChEBI" id="CHEBI:29105"/>
        <label>2</label>
    </ligand>
</feature>
<keyword evidence="6 11" id="KW-0862">Zinc</keyword>
<comment type="cofactor">
    <cofactor evidence="11">
        <name>Zn(2+)</name>
        <dbReference type="ChEBI" id="CHEBI:29105"/>
    </cofactor>
    <text evidence="11">Binds 2 Zn(2+) ions per monomer.</text>
</comment>
<dbReference type="FunFam" id="2.60.260.20:FF:000005">
    <property type="entry name" value="Chaperone protein dnaJ 1, mitochondrial"/>
    <property type="match status" value="1"/>
</dbReference>
<feature type="zinc finger region" description="CR-type" evidence="12">
    <location>
        <begin position="132"/>
        <end position="214"/>
    </location>
</feature>
<comment type="subunit">
    <text evidence="11">Homodimer.</text>
</comment>
<evidence type="ECO:0000313" key="16">
    <source>
        <dbReference type="Proteomes" id="UP000177885"/>
    </source>
</evidence>
<dbReference type="FunFam" id="2.10.230.10:FF:000002">
    <property type="entry name" value="Molecular chaperone DnaJ"/>
    <property type="match status" value="1"/>
</dbReference>
<dbReference type="PROSITE" id="PS50076">
    <property type="entry name" value="DNAJ_2"/>
    <property type="match status" value="1"/>
</dbReference>
<dbReference type="NCBIfam" id="TIGR02349">
    <property type="entry name" value="DnaJ_bact"/>
    <property type="match status" value="1"/>
</dbReference>
<dbReference type="InterPro" id="IPR036869">
    <property type="entry name" value="J_dom_sf"/>
</dbReference>
<keyword evidence="1 11" id="KW-0963">Cytoplasm</keyword>
<dbReference type="SMART" id="SM00271">
    <property type="entry name" value="DnaJ"/>
    <property type="match status" value="1"/>
</dbReference>
<evidence type="ECO:0000313" key="15">
    <source>
        <dbReference type="EMBL" id="OGL66382.1"/>
    </source>
</evidence>
<evidence type="ECO:0000256" key="7">
    <source>
        <dbReference type="ARBA" id="ARBA00023016"/>
    </source>
</evidence>
<dbReference type="Pfam" id="PF01556">
    <property type="entry name" value="DnaJ_C"/>
    <property type="match status" value="1"/>
</dbReference>
<keyword evidence="7 11" id="KW-0346">Stress response</keyword>
<dbReference type="Gene3D" id="2.10.230.10">
    <property type="entry name" value="Heat shock protein DnaJ, cysteine-rich domain"/>
    <property type="match status" value="1"/>
</dbReference>
<evidence type="ECO:0000256" key="8">
    <source>
        <dbReference type="ARBA" id="ARBA00023186"/>
    </source>
</evidence>
<dbReference type="InterPro" id="IPR008971">
    <property type="entry name" value="HSP40/DnaJ_pept-bd"/>
</dbReference>
<dbReference type="Gene3D" id="2.60.260.20">
    <property type="entry name" value="Urease metallochaperone UreE, N-terminal domain"/>
    <property type="match status" value="2"/>
</dbReference>
<dbReference type="GO" id="GO:0006260">
    <property type="term" value="P:DNA replication"/>
    <property type="evidence" value="ECO:0007669"/>
    <property type="project" value="UniProtKB-KW"/>
</dbReference>
<feature type="binding site" evidence="11">
    <location>
        <position position="205"/>
    </location>
    <ligand>
        <name>Zn(2+)</name>
        <dbReference type="ChEBI" id="CHEBI:29105"/>
        <label>1</label>
    </ligand>
</feature>
<dbReference type="PANTHER" id="PTHR43096">
    <property type="entry name" value="DNAJ HOMOLOG 1, MITOCHONDRIAL-RELATED"/>
    <property type="match status" value="1"/>
</dbReference>
<name>A0A1F7TK97_9BACT</name>
<proteinExistence type="inferred from homology"/>
<dbReference type="InterPro" id="IPR036410">
    <property type="entry name" value="HSP_DnaJ_Cys-rich_dom_sf"/>
</dbReference>
<comment type="caution">
    <text evidence="15">The sequence shown here is derived from an EMBL/GenBank/DDBJ whole genome shotgun (WGS) entry which is preliminary data.</text>
</comment>
<evidence type="ECO:0000259" key="13">
    <source>
        <dbReference type="PROSITE" id="PS50076"/>
    </source>
</evidence>
<keyword evidence="2 11" id="KW-0235">DNA replication</keyword>
<protein>
    <recommendedName>
        <fullName evidence="10 11">Chaperone protein DnaJ</fullName>
    </recommendedName>
</protein>
<dbReference type="InterPro" id="IPR001623">
    <property type="entry name" value="DnaJ_domain"/>
</dbReference>
<evidence type="ECO:0000256" key="6">
    <source>
        <dbReference type="ARBA" id="ARBA00022833"/>
    </source>
</evidence>
<dbReference type="InterPro" id="IPR012724">
    <property type="entry name" value="DnaJ"/>
</dbReference>
<dbReference type="CDD" id="cd10747">
    <property type="entry name" value="DnaJ_C"/>
    <property type="match status" value="1"/>
</dbReference>
<dbReference type="PANTHER" id="PTHR43096:SF48">
    <property type="entry name" value="CHAPERONE PROTEIN DNAJ"/>
    <property type="match status" value="1"/>
</dbReference>
<evidence type="ECO:0000256" key="10">
    <source>
        <dbReference type="ARBA" id="ARBA00067609"/>
    </source>
</evidence>
<evidence type="ECO:0000256" key="11">
    <source>
        <dbReference type="HAMAP-Rule" id="MF_01152"/>
    </source>
</evidence>
<dbReference type="InterPro" id="IPR018253">
    <property type="entry name" value="DnaJ_domain_CS"/>
</dbReference>
<dbReference type="CDD" id="cd06257">
    <property type="entry name" value="DnaJ"/>
    <property type="match status" value="1"/>
</dbReference>
<dbReference type="GO" id="GO:0031072">
    <property type="term" value="F:heat shock protein binding"/>
    <property type="evidence" value="ECO:0007669"/>
    <property type="project" value="InterPro"/>
</dbReference>
<dbReference type="GO" id="GO:0042026">
    <property type="term" value="P:protein refolding"/>
    <property type="evidence" value="ECO:0007669"/>
    <property type="project" value="TreeGrafter"/>
</dbReference>
<feature type="domain" description="CR-type" evidence="14">
    <location>
        <begin position="132"/>
        <end position="214"/>
    </location>
</feature>
<evidence type="ECO:0000256" key="4">
    <source>
        <dbReference type="ARBA" id="ARBA00022737"/>
    </source>
</evidence>
<dbReference type="EMBL" id="MGDT01000007">
    <property type="protein sequence ID" value="OGL66382.1"/>
    <property type="molecule type" value="Genomic_DNA"/>
</dbReference>
<evidence type="ECO:0000256" key="9">
    <source>
        <dbReference type="ARBA" id="ARBA00061004"/>
    </source>
</evidence>
<accession>A0A1F7TK97</accession>
<keyword evidence="8 11" id="KW-0143">Chaperone</keyword>
<organism evidence="15 16">
    <name type="scientific">Candidatus Uhrbacteria bacterium RIFCSPHIGHO2_01_FULL_63_20</name>
    <dbReference type="NCBI Taxonomy" id="1802385"/>
    <lineage>
        <taxon>Bacteria</taxon>
        <taxon>Candidatus Uhriibacteriota</taxon>
    </lineage>
</organism>
<dbReference type="GO" id="GO:0051082">
    <property type="term" value="F:unfolded protein binding"/>
    <property type="evidence" value="ECO:0007669"/>
    <property type="project" value="UniProtKB-UniRule"/>
</dbReference>
<evidence type="ECO:0000256" key="3">
    <source>
        <dbReference type="ARBA" id="ARBA00022723"/>
    </source>
</evidence>
<dbReference type="STRING" id="1802385.A2856_01670"/>
<comment type="function">
    <text evidence="11">Participates actively in the response to hyperosmotic and heat shock by preventing the aggregation of stress-denatured proteins and by disaggregating proteins, also in an autonomous, DnaK-independent fashion. Unfolded proteins bind initially to DnaJ; upon interaction with the DnaJ-bound protein, DnaK hydrolyzes its bound ATP, resulting in the formation of a stable complex. GrpE releases ADP from DnaK; ATP binding to DnaK triggers the release of the substrate protein, thus completing the reaction cycle. Several rounds of ATP-dependent interactions between DnaJ, DnaK and GrpE are required for fully efficient folding. Also involved, together with DnaK and GrpE, in the DNA replication of plasmids through activation of initiation proteins.</text>
</comment>
<dbReference type="GO" id="GO:0005524">
    <property type="term" value="F:ATP binding"/>
    <property type="evidence" value="ECO:0007669"/>
    <property type="project" value="InterPro"/>
</dbReference>
<comment type="similarity">
    <text evidence="9 11">Belongs to the DnaJ family.</text>
</comment>
<dbReference type="AlphaFoldDB" id="A0A1F7TK97"/>
<dbReference type="InterPro" id="IPR002939">
    <property type="entry name" value="DnaJ_C"/>
</dbReference>
<dbReference type="HAMAP" id="MF_01152">
    <property type="entry name" value="DnaJ"/>
    <property type="match status" value="1"/>
</dbReference>